<dbReference type="PROSITE" id="PS50076">
    <property type="entry name" value="DNAJ_2"/>
    <property type="match status" value="1"/>
</dbReference>
<dbReference type="eggNOG" id="KOG0714">
    <property type="taxonomic scope" value="Eukaryota"/>
</dbReference>
<sequence>MEENYYGVPISANSQQIRKAYLKASLLHHPDKNPNNVEGAREEFVRVGQAYEVLGDSSKRAAYDRKLAARKGQTRPYSNTHNAETKARQESQHTTHGDFRHFMNMFDETVGGMSQDELNAALGAAAVIGGIAGSILGARVGGGRIVSSLASMAGSAVGSRAASTLVETIHDDSMQRMIERGEREAAIARGEKVNEPTDWETKERLCRDAGNAFTRVFCSGVGLGCSDSGTHEPGRSRDSDRPRVNLRDVGKFVKLGIGVSRVACCIAPVHY</sequence>
<dbReference type="AlphaFoldDB" id="K0T2H9"/>
<dbReference type="SMART" id="SM00271">
    <property type="entry name" value="DnaJ"/>
    <property type="match status" value="1"/>
</dbReference>
<evidence type="ECO:0000256" key="1">
    <source>
        <dbReference type="ARBA" id="ARBA00023186"/>
    </source>
</evidence>
<dbReference type="InterPro" id="IPR001623">
    <property type="entry name" value="DnaJ_domain"/>
</dbReference>
<dbReference type="Pfam" id="PF00226">
    <property type="entry name" value="DnaJ"/>
    <property type="match status" value="1"/>
</dbReference>
<dbReference type="InterPro" id="IPR051938">
    <property type="entry name" value="Apopto_cytoskel_mod"/>
</dbReference>
<gene>
    <name evidence="4" type="ORF">THAOC_11460</name>
</gene>
<feature type="region of interest" description="Disordered" evidence="2">
    <location>
        <begin position="70"/>
        <end position="96"/>
    </location>
</feature>
<evidence type="ECO:0000259" key="3">
    <source>
        <dbReference type="PROSITE" id="PS50076"/>
    </source>
</evidence>
<dbReference type="SUPFAM" id="SSF46565">
    <property type="entry name" value="Chaperone J-domain"/>
    <property type="match status" value="1"/>
</dbReference>
<keyword evidence="5" id="KW-1185">Reference proteome</keyword>
<evidence type="ECO:0000313" key="5">
    <source>
        <dbReference type="Proteomes" id="UP000266841"/>
    </source>
</evidence>
<reference evidence="4 5" key="1">
    <citation type="journal article" date="2012" name="Genome Biol.">
        <title>Genome and low-iron response of an oceanic diatom adapted to chronic iron limitation.</title>
        <authorList>
            <person name="Lommer M."/>
            <person name="Specht M."/>
            <person name="Roy A.S."/>
            <person name="Kraemer L."/>
            <person name="Andreson R."/>
            <person name="Gutowska M.A."/>
            <person name="Wolf J."/>
            <person name="Bergner S.V."/>
            <person name="Schilhabel M.B."/>
            <person name="Klostermeier U.C."/>
            <person name="Beiko R.G."/>
            <person name="Rosenstiel P."/>
            <person name="Hippler M."/>
            <person name="Laroche J."/>
        </authorList>
    </citation>
    <scope>NUCLEOTIDE SEQUENCE [LARGE SCALE GENOMIC DNA]</scope>
    <source>
        <strain evidence="4 5">CCMP1005</strain>
    </source>
</reference>
<dbReference type="PRINTS" id="PR00625">
    <property type="entry name" value="JDOMAIN"/>
</dbReference>
<dbReference type="Gene3D" id="1.10.287.110">
    <property type="entry name" value="DnaJ domain"/>
    <property type="match status" value="1"/>
</dbReference>
<feature type="compositionally biased region" description="Basic and acidic residues" evidence="2">
    <location>
        <begin position="83"/>
        <end position="96"/>
    </location>
</feature>
<dbReference type="CDD" id="cd06257">
    <property type="entry name" value="DnaJ"/>
    <property type="match status" value="1"/>
</dbReference>
<evidence type="ECO:0000256" key="2">
    <source>
        <dbReference type="SAM" id="MobiDB-lite"/>
    </source>
</evidence>
<proteinExistence type="predicted"/>
<dbReference type="OMA" id="IEIGHAY"/>
<evidence type="ECO:0000313" key="4">
    <source>
        <dbReference type="EMBL" id="EJK67496.1"/>
    </source>
</evidence>
<keyword evidence="1" id="KW-0143">Chaperone</keyword>
<dbReference type="Proteomes" id="UP000266841">
    <property type="component" value="Unassembled WGS sequence"/>
</dbReference>
<dbReference type="OrthoDB" id="39231at2759"/>
<comment type="caution">
    <text evidence="4">The sequence shown here is derived from an EMBL/GenBank/DDBJ whole genome shotgun (WGS) entry which is preliminary data.</text>
</comment>
<dbReference type="PROSITE" id="PS00636">
    <property type="entry name" value="DNAJ_1"/>
    <property type="match status" value="1"/>
</dbReference>
<feature type="domain" description="J" evidence="3">
    <location>
        <begin position="1"/>
        <end position="67"/>
    </location>
</feature>
<dbReference type="InterPro" id="IPR018253">
    <property type="entry name" value="DnaJ_domain_CS"/>
</dbReference>
<name>K0T2H9_THAOC</name>
<dbReference type="EMBL" id="AGNL01013011">
    <property type="protein sequence ID" value="EJK67496.1"/>
    <property type="molecule type" value="Genomic_DNA"/>
</dbReference>
<accession>K0T2H9</accession>
<dbReference type="PANTHER" id="PTHR44145">
    <property type="entry name" value="DNAJ HOMOLOG SUBFAMILY A MEMBER 3, MITOCHONDRIAL"/>
    <property type="match status" value="1"/>
</dbReference>
<protein>
    <recommendedName>
        <fullName evidence="3">J domain-containing protein</fullName>
    </recommendedName>
</protein>
<organism evidence="4 5">
    <name type="scientific">Thalassiosira oceanica</name>
    <name type="common">Marine diatom</name>
    <dbReference type="NCBI Taxonomy" id="159749"/>
    <lineage>
        <taxon>Eukaryota</taxon>
        <taxon>Sar</taxon>
        <taxon>Stramenopiles</taxon>
        <taxon>Ochrophyta</taxon>
        <taxon>Bacillariophyta</taxon>
        <taxon>Coscinodiscophyceae</taxon>
        <taxon>Thalassiosirophycidae</taxon>
        <taxon>Thalassiosirales</taxon>
        <taxon>Thalassiosiraceae</taxon>
        <taxon>Thalassiosira</taxon>
    </lineage>
</organism>
<dbReference type="InterPro" id="IPR036869">
    <property type="entry name" value="J_dom_sf"/>
</dbReference>
<dbReference type="PANTHER" id="PTHR44145:SF3">
    <property type="entry name" value="DNAJ HOMOLOG SUBFAMILY A MEMBER 3, MITOCHONDRIAL"/>
    <property type="match status" value="1"/>
</dbReference>